<reference evidence="2 3" key="1">
    <citation type="submission" date="2018-04" db="EMBL/GenBank/DDBJ databases">
        <title>Genomic Encyclopedia of Archaeal and Bacterial Type Strains, Phase II (KMG-II): from individual species to whole genera.</title>
        <authorList>
            <person name="Goeker M."/>
        </authorList>
    </citation>
    <scope>NUCLEOTIDE SEQUENCE [LARGE SCALE GENOMIC DNA]</scope>
    <source>
        <strain evidence="2 3">DSM 28823</strain>
    </source>
</reference>
<gene>
    <name evidence="2" type="ORF">C8N47_101203</name>
</gene>
<organism evidence="2 3">
    <name type="scientific">Mangrovibacterium marinum</name>
    <dbReference type="NCBI Taxonomy" id="1639118"/>
    <lineage>
        <taxon>Bacteria</taxon>
        <taxon>Pseudomonadati</taxon>
        <taxon>Bacteroidota</taxon>
        <taxon>Bacteroidia</taxon>
        <taxon>Marinilabiliales</taxon>
        <taxon>Prolixibacteraceae</taxon>
        <taxon>Mangrovibacterium</taxon>
    </lineage>
</organism>
<dbReference type="RefSeq" id="WP_146161401.1">
    <property type="nucleotide sequence ID" value="NZ_OY782574.1"/>
</dbReference>
<evidence type="ECO:0000256" key="1">
    <source>
        <dbReference type="SAM" id="SignalP"/>
    </source>
</evidence>
<comment type="caution">
    <text evidence="2">The sequence shown here is derived from an EMBL/GenBank/DDBJ whole genome shotgun (WGS) entry which is preliminary data.</text>
</comment>
<proteinExistence type="predicted"/>
<evidence type="ECO:0000313" key="3">
    <source>
        <dbReference type="Proteomes" id="UP000243525"/>
    </source>
</evidence>
<keyword evidence="1" id="KW-0732">Signal</keyword>
<accession>A0A2T5C6H7</accession>
<dbReference type="Proteomes" id="UP000243525">
    <property type="component" value="Unassembled WGS sequence"/>
</dbReference>
<dbReference type="Gene3D" id="2.60.40.10">
    <property type="entry name" value="Immunoglobulins"/>
    <property type="match status" value="1"/>
</dbReference>
<evidence type="ECO:0008006" key="4">
    <source>
        <dbReference type="Google" id="ProtNLM"/>
    </source>
</evidence>
<dbReference type="AlphaFoldDB" id="A0A2T5C6H7"/>
<dbReference type="EMBL" id="QAAD01000001">
    <property type="protein sequence ID" value="PTN10553.1"/>
    <property type="molecule type" value="Genomic_DNA"/>
</dbReference>
<name>A0A2T5C6H7_9BACT</name>
<keyword evidence="3" id="KW-1185">Reference proteome</keyword>
<feature type="signal peptide" evidence="1">
    <location>
        <begin position="1"/>
        <end position="19"/>
    </location>
</feature>
<feature type="chain" id="PRO_5015439947" description="P pilus assembly chaperone PapD" evidence="1">
    <location>
        <begin position="20"/>
        <end position="265"/>
    </location>
</feature>
<dbReference type="InterPro" id="IPR013783">
    <property type="entry name" value="Ig-like_fold"/>
</dbReference>
<dbReference type="OrthoDB" id="1419910at2"/>
<sequence length="265" mass="28843">MTKQLLSTLLLILSFSALEAQNFEVAPTRLDFNLEPGQNGRMQLNIINHASSPKDYTINLSDFVVDSLNNVDYKPVGSTQRTLESWLSISPTFFTLQPNESTKIDITISTPAGEEGNATKWGTLFIQEVEEQNEMLAADKSTKAGIIINPSIGVYVIQSPASGQNESATISNFRETAQSGTLAADIKNTGDKVLMAKVSLIVSNLQTAEENTLEAVEINLLPGVKKTVELKLPDNMLPGDYSITAVLDYSPNKDLEGALLDYTVK</sequence>
<protein>
    <recommendedName>
        <fullName evidence="4">P pilus assembly chaperone PapD</fullName>
    </recommendedName>
</protein>
<evidence type="ECO:0000313" key="2">
    <source>
        <dbReference type="EMBL" id="PTN10553.1"/>
    </source>
</evidence>